<dbReference type="InterPro" id="IPR050167">
    <property type="entry name" value="Ser_Thr_protein_kinase"/>
</dbReference>
<dbReference type="SMART" id="SM00220">
    <property type="entry name" value="S_TKc"/>
    <property type="match status" value="1"/>
</dbReference>
<evidence type="ECO:0000313" key="4">
    <source>
        <dbReference type="Proteomes" id="UP001530315"/>
    </source>
</evidence>
<dbReference type="PROSITE" id="PS50011">
    <property type="entry name" value="PROTEIN_KINASE_DOM"/>
    <property type="match status" value="1"/>
</dbReference>
<organism evidence="3 4">
    <name type="scientific">Stephanodiscus triporus</name>
    <dbReference type="NCBI Taxonomy" id="2934178"/>
    <lineage>
        <taxon>Eukaryota</taxon>
        <taxon>Sar</taxon>
        <taxon>Stramenopiles</taxon>
        <taxon>Ochrophyta</taxon>
        <taxon>Bacillariophyta</taxon>
        <taxon>Coscinodiscophyceae</taxon>
        <taxon>Thalassiosirophycidae</taxon>
        <taxon>Stephanodiscales</taxon>
        <taxon>Stephanodiscaceae</taxon>
        <taxon>Stephanodiscus</taxon>
    </lineage>
</organism>
<proteinExistence type="predicted"/>
<sequence length="433" mass="47869">MTGASPRQEAPAQIGSGCYIFNGDIDSTCSESRSGSLRSSDNSGSLSSYASAKDAIALTVGRSAHHYLQECFTTEVSILDREKFDAVPEIVKSDLIIARHLGKGSYSDVFEVVCEIGDMTRSSDVHRSTRPEGTRPPVRGRRATLTMTAPSNLSRPAQSSGRRLVLAMKCLRPQIRSDAAKFTVGAEDLVHETAILANLNHPNIIKLHGRATGNLADAFVLNDGYFILLDRLKETLHDRIDSWENDPMFSRNAPNTTQIEVSVSIADAMAYLHSKKIIFRDLKPDNVGFDSLGVVKLFDFGFAIGMPKNDVIYHRCGTPRYMSPEVGIGLGYSLPADVYSFGVLLWEICALKKPFGHIVSADEFEKCVFLEGERPPVGKRWPAIVKELMRSCWSAAPRKRPTMLDVKSTLSMIQTGNFTDNKKTAMRRRLSLF</sequence>
<dbReference type="PANTHER" id="PTHR23257">
    <property type="entry name" value="SERINE-THREONINE PROTEIN KINASE"/>
    <property type="match status" value="1"/>
</dbReference>
<feature type="compositionally biased region" description="Basic and acidic residues" evidence="1">
    <location>
        <begin position="123"/>
        <end position="133"/>
    </location>
</feature>
<feature type="domain" description="Protein kinase" evidence="2">
    <location>
        <begin position="95"/>
        <end position="413"/>
    </location>
</feature>
<dbReference type="Proteomes" id="UP001530315">
    <property type="component" value="Unassembled WGS sequence"/>
</dbReference>
<evidence type="ECO:0000313" key="3">
    <source>
        <dbReference type="EMBL" id="KAL3777698.1"/>
    </source>
</evidence>
<dbReference type="AlphaFoldDB" id="A0ABD3NQZ0"/>
<dbReference type="EMBL" id="JALLAZ020001270">
    <property type="protein sequence ID" value="KAL3777698.1"/>
    <property type="molecule type" value="Genomic_DNA"/>
</dbReference>
<evidence type="ECO:0000256" key="1">
    <source>
        <dbReference type="SAM" id="MobiDB-lite"/>
    </source>
</evidence>
<keyword evidence="4" id="KW-1185">Reference proteome</keyword>
<protein>
    <recommendedName>
        <fullName evidence="2">Protein kinase domain-containing protein</fullName>
    </recommendedName>
</protein>
<gene>
    <name evidence="3" type="ORF">ACHAW5_010336</name>
</gene>
<dbReference type="Pfam" id="PF00069">
    <property type="entry name" value="Pkinase"/>
    <property type="match status" value="1"/>
</dbReference>
<dbReference type="Gene3D" id="3.30.200.20">
    <property type="entry name" value="Phosphorylase Kinase, domain 1"/>
    <property type="match status" value="1"/>
</dbReference>
<reference evidence="3 4" key="1">
    <citation type="submission" date="2024-10" db="EMBL/GenBank/DDBJ databases">
        <title>Updated reference genomes for cyclostephanoid diatoms.</title>
        <authorList>
            <person name="Roberts W.R."/>
            <person name="Alverson A.J."/>
        </authorList>
    </citation>
    <scope>NUCLEOTIDE SEQUENCE [LARGE SCALE GENOMIC DNA]</scope>
    <source>
        <strain evidence="3 4">AJA276-08</strain>
    </source>
</reference>
<dbReference type="InterPro" id="IPR000719">
    <property type="entry name" value="Prot_kinase_dom"/>
</dbReference>
<evidence type="ECO:0000259" key="2">
    <source>
        <dbReference type="PROSITE" id="PS50011"/>
    </source>
</evidence>
<name>A0ABD3NQZ0_9STRA</name>
<dbReference type="Gene3D" id="1.10.510.10">
    <property type="entry name" value="Transferase(Phosphotransferase) domain 1"/>
    <property type="match status" value="1"/>
</dbReference>
<dbReference type="PANTHER" id="PTHR23257:SF958">
    <property type="entry name" value="SERINE_THREONINE-PROTEIN KINASE WNK4"/>
    <property type="match status" value="1"/>
</dbReference>
<dbReference type="InterPro" id="IPR011009">
    <property type="entry name" value="Kinase-like_dom_sf"/>
</dbReference>
<comment type="caution">
    <text evidence="3">The sequence shown here is derived from an EMBL/GenBank/DDBJ whole genome shotgun (WGS) entry which is preliminary data.</text>
</comment>
<accession>A0ABD3NQZ0</accession>
<feature type="region of interest" description="Disordered" evidence="1">
    <location>
        <begin position="123"/>
        <end position="143"/>
    </location>
</feature>
<dbReference type="SUPFAM" id="SSF56112">
    <property type="entry name" value="Protein kinase-like (PK-like)"/>
    <property type="match status" value="1"/>
</dbReference>